<evidence type="ECO:0008006" key="4">
    <source>
        <dbReference type="Google" id="ProtNLM"/>
    </source>
</evidence>
<sequence>MELLSLQVNSEPIKYKEYCHSHFNGFSTEFPIYLSSVIDPCEYYEIIKSINNNSIRKLDTPVLNSMLTTGSVFSYLFIGLPVLTGALIGNKVIYNKYNKKLKKDLVKTLNEINNNPKIMEKNIQFTLIENKKTKRSIEYNIQLNCYVTDSQKKLIQQQKNIIAQQQIEQQIQQQTRQQQQQQQNDRRNSIRNLTRNATNPSGMNQSPLGRVNKRLIDGIPIDSGSPFNHKK</sequence>
<dbReference type="KEGG" id="ddi:DDB_G0291189"/>
<dbReference type="VEuPathDB" id="AmoebaDB:DDB_G0291189"/>
<dbReference type="HOGENOM" id="CLU_1201725_0_0_1"/>
<reference evidence="2 3" key="1">
    <citation type="journal article" date="2005" name="Nature">
        <title>The genome of the social amoeba Dictyostelium discoideum.</title>
        <authorList>
            <consortium name="The Dictyostelium discoideum Sequencing Consortium"/>
            <person name="Eichinger L."/>
            <person name="Pachebat J.A."/>
            <person name="Glockner G."/>
            <person name="Rajandream M.A."/>
            <person name="Sucgang R."/>
            <person name="Berriman M."/>
            <person name="Song J."/>
            <person name="Olsen R."/>
            <person name="Szafranski K."/>
            <person name="Xu Q."/>
            <person name="Tunggal B."/>
            <person name="Kummerfeld S."/>
            <person name="Madera M."/>
            <person name="Konfortov B.A."/>
            <person name="Rivero F."/>
            <person name="Bankier A.T."/>
            <person name="Lehmann R."/>
            <person name="Hamlin N."/>
            <person name="Davies R."/>
            <person name="Gaudet P."/>
            <person name="Fey P."/>
            <person name="Pilcher K."/>
            <person name="Chen G."/>
            <person name="Saunders D."/>
            <person name="Sodergren E."/>
            <person name="Davis P."/>
            <person name="Kerhornou A."/>
            <person name="Nie X."/>
            <person name="Hall N."/>
            <person name="Anjard C."/>
            <person name="Hemphill L."/>
            <person name="Bason N."/>
            <person name="Farbrother P."/>
            <person name="Desany B."/>
            <person name="Just E."/>
            <person name="Morio T."/>
            <person name="Rost R."/>
            <person name="Churcher C."/>
            <person name="Cooper J."/>
            <person name="Haydock S."/>
            <person name="van Driessche N."/>
            <person name="Cronin A."/>
            <person name="Goodhead I."/>
            <person name="Muzny D."/>
            <person name="Mourier T."/>
            <person name="Pain A."/>
            <person name="Lu M."/>
            <person name="Harper D."/>
            <person name="Lindsay R."/>
            <person name="Hauser H."/>
            <person name="James K."/>
            <person name="Quiles M."/>
            <person name="Madan Babu M."/>
            <person name="Saito T."/>
            <person name="Buchrieser C."/>
            <person name="Wardroper A."/>
            <person name="Felder M."/>
            <person name="Thangavelu M."/>
            <person name="Johnson D."/>
            <person name="Knights A."/>
            <person name="Loulseged H."/>
            <person name="Mungall K."/>
            <person name="Oliver K."/>
            <person name="Price C."/>
            <person name="Quail M.A."/>
            <person name="Urushihara H."/>
            <person name="Hernandez J."/>
            <person name="Rabbinowitsch E."/>
            <person name="Steffen D."/>
            <person name="Sanders M."/>
            <person name="Ma J."/>
            <person name="Kohara Y."/>
            <person name="Sharp S."/>
            <person name="Simmonds M."/>
            <person name="Spiegler S."/>
            <person name="Tivey A."/>
            <person name="Sugano S."/>
            <person name="White B."/>
            <person name="Walker D."/>
            <person name="Woodward J."/>
            <person name="Winckler T."/>
            <person name="Tanaka Y."/>
            <person name="Shaulsky G."/>
            <person name="Schleicher M."/>
            <person name="Weinstock G."/>
            <person name="Rosenthal A."/>
            <person name="Cox E.C."/>
            <person name="Chisholm R.L."/>
            <person name="Gibbs R."/>
            <person name="Loomis W.F."/>
            <person name="Platzer M."/>
            <person name="Kay R.R."/>
            <person name="Williams J."/>
            <person name="Dear P.H."/>
            <person name="Noegel A.A."/>
            <person name="Barrell B."/>
            <person name="Kuspa A."/>
        </authorList>
    </citation>
    <scope>NUCLEOTIDE SEQUENCE [LARGE SCALE GENOMIC DNA]</scope>
    <source>
        <strain evidence="2 3">AX4</strain>
    </source>
</reference>
<comment type="caution">
    <text evidence="2">The sequence shown here is derived from an EMBL/GenBank/DDBJ whole genome shotgun (WGS) entry which is preliminary data.</text>
</comment>
<gene>
    <name evidence="2" type="ORF">DDB_G0291189</name>
</gene>
<proteinExistence type="predicted"/>
<keyword evidence="1" id="KW-1133">Transmembrane helix</keyword>
<dbReference type="InParanoid" id="Q54F17"/>
<evidence type="ECO:0000313" key="2">
    <source>
        <dbReference type="EMBL" id="EAL61878.1"/>
    </source>
</evidence>
<dbReference type="GeneID" id="8628021"/>
<dbReference type="RefSeq" id="XP_635373.1">
    <property type="nucleotide sequence ID" value="XM_630281.1"/>
</dbReference>
<dbReference type="AlphaFoldDB" id="Q54F17"/>
<dbReference type="PaxDb" id="44689-DDB0219653"/>
<feature type="transmembrane region" description="Helical" evidence="1">
    <location>
        <begin position="72"/>
        <end position="93"/>
    </location>
</feature>
<dbReference type="Proteomes" id="UP000002195">
    <property type="component" value="Unassembled WGS sequence"/>
</dbReference>
<evidence type="ECO:0000256" key="1">
    <source>
        <dbReference type="SAM" id="Phobius"/>
    </source>
</evidence>
<name>Q54F17_DICDI</name>
<keyword evidence="1" id="KW-0472">Membrane</keyword>
<organism evidence="2 3">
    <name type="scientific">Dictyostelium discoideum</name>
    <name type="common">Social amoeba</name>
    <dbReference type="NCBI Taxonomy" id="44689"/>
    <lineage>
        <taxon>Eukaryota</taxon>
        <taxon>Amoebozoa</taxon>
        <taxon>Evosea</taxon>
        <taxon>Eumycetozoa</taxon>
        <taxon>Dictyostelia</taxon>
        <taxon>Dictyosteliales</taxon>
        <taxon>Dictyosteliaceae</taxon>
        <taxon>Dictyostelium</taxon>
    </lineage>
</organism>
<evidence type="ECO:0000313" key="3">
    <source>
        <dbReference type="Proteomes" id="UP000002195"/>
    </source>
</evidence>
<dbReference type="EMBL" id="AAFI02000175">
    <property type="protein sequence ID" value="EAL61878.1"/>
    <property type="molecule type" value="Genomic_DNA"/>
</dbReference>
<protein>
    <recommendedName>
        <fullName evidence="4">Transmembrane protein</fullName>
    </recommendedName>
</protein>
<dbReference type="dictyBase" id="DDB_G0291189"/>
<dbReference type="FunCoup" id="Q54F17">
    <property type="interactions" value="161"/>
</dbReference>
<keyword evidence="1" id="KW-0812">Transmembrane</keyword>
<keyword evidence="3" id="KW-1185">Reference proteome</keyword>
<accession>Q54F17</accession>